<accession>A0A1X7SFD1</accession>
<proteinExistence type="predicted"/>
<name>A0A1X7SFD1_AMPQE</name>
<dbReference type="AlphaFoldDB" id="A0A1X7SFD1"/>
<dbReference type="OrthoDB" id="361283at2759"/>
<protein>
    <submittedName>
        <fullName evidence="1">Uncharacterized protein</fullName>
    </submittedName>
</protein>
<evidence type="ECO:0000313" key="1">
    <source>
        <dbReference type="EnsemblMetazoa" id="Aqu2.1.00778_001"/>
    </source>
</evidence>
<dbReference type="InParanoid" id="A0A1X7SFD1"/>
<organism evidence="1">
    <name type="scientific">Amphimedon queenslandica</name>
    <name type="common">Sponge</name>
    <dbReference type="NCBI Taxonomy" id="400682"/>
    <lineage>
        <taxon>Eukaryota</taxon>
        <taxon>Metazoa</taxon>
        <taxon>Porifera</taxon>
        <taxon>Demospongiae</taxon>
        <taxon>Heteroscleromorpha</taxon>
        <taxon>Haplosclerida</taxon>
        <taxon>Niphatidae</taxon>
        <taxon>Amphimedon</taxon>
    </lineage>
</organism>
<reference evidence="1" key="1">
    <citation type="submission" date="2017-05" db="UniProtKB">
        <authorList>
            <consortium name="EnsemblMetazoa"/>
        </authorList>
    </citation>
    <scope>IDENTIFICATION</scope>
</reference>
<dbReference type="EnsemblMetazoa" id="Aqu2.1.00778_001">
    <property type="protein sequence ID" value="Aqu2.1.00778_001"/>
    <property type="gene ID" value="Aqu2.1.00778"/>
</dbReference>
<sequence>HPDSSWEAGGKGVIQFKDGTSVARAVGTGRAVVYHKVEGMVDTHTEISVATVKRVFINVSSSLPVFTNAHRLENLGHYLVPVEFKDEHNDSDFTLLQASTDKNCLSENQRVKDCVANGEERGSPGLLYLQQVSFDCILELRNEGNLLPTSNYIIARSYFDPLTGSSACQLLEAPGDAESSKSLSLMAGLLTQFEGEG</sequence>